<keyword evidence="8" id="KW-0808">Transferase</keyword>
<evidence type="ECO:0000256" key="11">
    <source>
        <dbReference type="ARBA" id="ARBA00022840"/>
    </source>
</evidence>
<dbReference type="FunFam" id="3.40.50.2000:FF:000099">
    <property type="entry name" value="Alpha,alpha-trehalose phosphate synthase subunit, putative"/>
    <property type="match status" value="1"/>
</dbReference>
<feature type="region of interest" description="Disordered" evidence="18">
    <location>
        <begin position="905"/>
        <end position="991"/>
    </location>
</feature>
<evidence type="ECO:0000256" key="14">
    <source>
        <dbReference type="ARBA" id="ARBA00023166"/>
    </source>
</evidence>
<dbReference type="GO" id="GO:0004496">
    <property type="term" value="F:mevalonate kinase activity"/>
    <property type="evidence" value="ECO:0007669"/>
    <property type="project" value="UniProtKB-EC"/>
</dbReference>
<evidence type="ECO:0000256" key="13">
    <source>
        <dbReference type="ARBA" id="ARBA00023098"/>
    </source>
</evidence>
<dbReference type="Proteomes" id="UP000309340">
    <property type="component" value="Unassembled WGS sequence"/>
</dbReference>
<dbReference type="Gene3D" id="3.40.50.2000">
    <property type="entry name" value="Glycogen Phosphorylase B"/>
    <property type="match status" value="2"/>
</dbReference>
<dbReference type="EMBL" id="NAJQ01000855">
    <property type="protein sequence ID" value="TKA64229.1"/>
    <property type="molecule type" value="Genomic_DNA"/>
</dbReference>
<sequence length="1391" mass="153485">MATHHVSLFLPTTVAFHNPPSAAARRSSTPPPVADLRRVSSVDLPLRQGSLSILNGPTPPITPSIQNDDFFASKSGSEKLVFGKAGDPRSLVHSDAHVPDWGAQAIFNQPRSRAGLLPSASILDFAKVHEEVVKKREEARRAAKRAPPPSRSSRAGSHDRSYEGKEWTVKPALQGNGGLTNAVRAVAESDETEIHWIGTIGFPTDTLPQTLKEDIHDKLVIDYDSQVVFVSDKDFDGHYAHYSKTILWPIFHYQVPDHPKSKAYADHSWEFYRNVNQAFADRIVESYKRGDTIWIHDYHLLLVPIMVRQKLPDARIGFFLHTAFPSSEVFRCLSTRKALLEGMLGANLIAFQTDEYTHHFLQTCSRLLTVETTAEGVQLDDHFVNVTSQPIGLNLRAMDEARKEPEVQEWIDIIQDRYKDKKIIVARDKLDNVRGVRQKLLAYELFLNKHPEWREKVVLIQVASSSSEQSELLTTVSDICTRIDSVHSTLAHQPLIFLKQDIGFSQYMALLTVADVLIISALRDGMNLTAHEYICCQDGKSLTSRKKRHGPLILSEFTGSAAVFGGPQISINPWDYQQHANAIKEALEMGDAEKTERWKKLHKTVTTQTGGHWAHQLSLTLDKVYEEHSQRASQSVPRLSVQKLTEKYKAATQRVFVIDYEGTLAPHRTSTGIPLSSPQRVLDTLEGLMADAKNTVYIMSGRAPQDLATLFRTLPSLGLIAENGCFVRAYGAQHSGWQQFPDAEGVAVWKDQVRGNLKYYEDRLEGSYVEERHCSLLFRYERAGDQEAAVRFAGEAADQINSACRSMRIHAVPISKAVLIEQMDFSKRSAATRIFDQLRERAEERGTGVPEFLLVAGDDREDEVVFEWANTLGKGGVVRDVFTVSVGRRNTVALATLTQGSTGLLTALQRENSKTRKRRRRRRKQTMNGVRGNGVNGPSQASPKVNGHANGAASQRGDVDRHGAGDNEASASNGHTRRPTHGRKESNPLAPPFIVSAPGKTIVYGEHAVVHGKAAIAAAISLRSYLLCTTLSKSKRTLSLRFPDIGLDHTWHIPNLPWAAFKHSSRRKKYYDLVTSLDQELVDAMQPHILTVSPEAKPQVQQRHQQAASAFLYLFLSLGSENSPPCTYALRSTVPVGVGLGSSASICVCISTALLLQCRALSGPHPDQLSTEAEEQLERINRWAFVGELLIHGNPSGVDNTVATNGHAVLFQRRDYRKPPAVEILRDFPELPLLLIDTCQAKSTAAEVAKVGHLKTAHPDVTGFVFDAIDSITRSAHAVVTGEEPGSEASIAHLGELMNVNHGLLTSLGVSHPRLERLRYLVNESGVGWTKLTGAGGGGCAITLLRPQPDPSSAHLDRDVGGAQGSALQELEVQLEAEGFAKYETTLGGDG</sequence>
<comment type="similarity">
    <text evidence="2">In the N-terminal section; belongs to the glycosyltransferase 20 family.</text>
</comment>
<dbReference type="InterPro" id="IPR006204">
    <property type="entry name" value="GHMP_kinase_N_dom"/>
</dbReference>
<dbReference type="GO" id="GO:0030234">
    <property type="term" value="F:enzyme regulator activity"/>
    <property type="evidence" value="ECO:0007669"/>
    <property type="project" value="UniProtKB-ARBA"/>
</dbReference>
<dbReference type="GO" id="GO:0003825">
    <property type="term" value="F:alpha,alpha-trehalose-phosphate synthase (UDP-forming) activity"/>
    <property type="evidence" value="ECO:0007669"/>
    <property type="project" value="TreeGrafter"/>
</dbReference>
<evidence type="ECO:0000256" key="4">
    <source>
        <dbReference type="ARBA" id="ARBA00012103"/>
    </source>
</evidence>
<dbReference type="Pfam" id="PF02358">
    <property type="entry name" value="Trehalose_PPase"/>
    <property type="match status" value="1"/>
</dbReference>
<keyword evidence="12" id="KW-0752">Steroid biosynthesis</keyword>
<dbReference type="PRINTS" id="PR00959">
    <property type="entry name" value="MEVGALKINASE"/>
</dbReference>
<name>A0A4V5NDQ0_9PEZI</name>
<feature type="compositionally biased region" description="Basic and acidic residues" evidence="18">
    <location>
        <begin position="156"/>
        <end position="168"/>
    </location>
</feature>
<dbReference type="InterPro" id="IPR036554">
    <property type="entry name" value="GHMP_kinase_C_sf"/>
</dbReference>
<dbReference type="CDD" id="cd03788">
    <property type="entry name" value="GT20_TPS"/>
    <property type="match status" value="1"/>
</dbReference>
<dbReference type="Gene3D" id="3.30.70.890">
    <property type="entry name" value="GHMP kinase, C-terminal domain"/>
    <property type="match status" value="1"/>
</dbReference>
<keyword evidence="15" id="KW-0753">Steroid metabolism</keyword>
<dbReference type="FunFam" id="3.40.50.2000:FF:000036">
    <property type="entry name" value="Alpha,alpha-trehalose-phosphate synthase subunit Tps2"/>
    <property type="match status" value="1"/>
</dbReference>
<dbReference type="Gene3D" id="3.40.50.1000">
    <property type="entry name" value="HAD superfamily/HAD-like"/>
    <property type="match status" value="1"/>
</dbReference>
<dbReference type="FunFam" id="3.30.230.10:FF:000027">
    <property type="entry name" value="Mevalonate kinase"/>
    <property type="match status" value="1"/>
</dbReference>
<dbReference type="InterPro" id="IPR013750">
    <property type="entry name" value="GHMP_kinase_C_dom"/>
</dbReference>
<evidence type="ECO:0000256" key="8">
    <source>
        <dbReference type="ARBA" id="ARBA00022679"/>
    </source>
</evidence>
<dbReference type="GO" id="GO:0005524">
    <property type="term" value="F:ATP binding"/>
    <property type="evidence" value="ECO:0007669"/>
    <property type="project" value="UniProtKB-KW"/>
</dbReference>
<dbReference type="PANTHER" id="PTHR10788:SF15">
    <property type="entry name" value="TREHALOSE SYNTHASE COMPLEX REGULATORY SUBUNIT TPS3-RELATED"/>
    <property type="match status" value="1"/>
</dbReference>
<evidence type="ECO:0000256" key="5">
    <source>
        <dbReference type="ARBA" id="ARBA00022490"/>
    </source>
</evidence>
<keyword evidence="11" id="KW-0067">ATP-binding</keyword>
<dbReference type="Pfam" id="PF00288">
    <property type="entry name" value="GHMP_kinases_N"/>
    <property type="match status" value="1"/>
</dbReference>
<keyword evidence="6" id="KW-0444">Lipid biosynthesis</keyword>
<keyword evidence="10" id="KW-0418">Kinase</keyword>
<dbReference type="InterPro" id="IPR003337">
    <property type="entry name" value="Trehalose_PPase"/>
</dbReference>
<feature type="non-terminal residue" evidence="21">
    <location>
        <position position="1391"/>
    </location>
</feature>
<organism evidence="21 22">
    <name type="scientific">Friedmanniomyces simplex</name>
    <dbReference type="NCBI Taxonomy" id="329884"/>
    <lineage>
        <taxon>Eukaryota</taxon>
        <taxon>Fungi</taxon>
        <taxon>Dikarya</taxon>
        <taxon>Ascomycota</taxon>
        <taxon>Pezizomycotina</taxon>
        <taxon>Dothideomycetes</taxon>
        <taxon>Dothideomycetidae</taxon>
        <taxon>Mycosphaerellales</taxon>
        <taxon>Teratosphaeriaceae</taxon>
        <taxon>Friedmanniomyces</taxon>
    </lineage>
</organism>
<dbReference type="STRING" id="329884.A0A4V5NDQ0"/>
<evidence type="ECO:0000256" key="15">
    <source>
        <dbReference type="ARBA" id="ARBA00023221"/>
    </source>
</evidence>
<dbReference type="SUPFAM" id="SSF56784">
    <property type="entry name" value="HAD-like"/>
    <property type="match status" value="1"/>
</dbReference>
<dbReference type="SUPFAM" id="SSF54211">
    <property type="entry name" value="Ribosomal protein S5 domain 2-like"/>
    <property type="match status" value="1"/>
</dbReference>
<evidence type="ECO:0000256" key="9">
    <source>
        <dbReference type="ARBA" id="ARBA00022741"/>
    </source>
</evidence>
<dbReference type="Gene3D" id="3.30.230.10">
    <property type="match status" value="1"/>
</dbReference>
<comment type="catalytic activity">
    <reaction evidence="16">
        <text>(R)-mevalonate + ATP = (R)-5-phosphomevalonate + ADP + H(+)</text>
        <dbReference type="Rhea" id="RHEA:17065"/>
        <dbReference type="ChEBI" id="CHEBI:15378"/>
        <dbReference type="ChEBI" id="CHEBI:30616"/>
        <dbReference type="ChEBI" id="CHEBI:36464"/>
        <dbReference type="ChEBI" id="CHEBI:58146"/>
        <dbReference type="ChEBI" id="CHEBI:456216"/>
        <dbReference type="EC" id="2.7.1.36"/>
    </reaction>
    <physiologicalReaction direction="left-to-right" evidence="16">
        <dbReference type="Rhea" id="RHEA:17066"/>
    </physiologicalReaction>
</comment>
<dbReference type="PANTHER" id="PTHR10788">
    <property type="entry name" value="TREHALOSE-6-PHOSPHATE SYNTHASE"/>
    <property type="match status" value="1"/>
</dbReference>
<dbReference type="InterPro" id="IPR036412">
    <property type="entry name" value="HAD-like_sf"/>
</dbReference>
<dbReference type="UniPathway" id="UPA00057">
    <property type="reaction ID" value="UER00098"/>
</dbReference>
<dbReference type="GO" id="GO:0016126">
    <property type="term" value="P:sterol biosynthetic process"/>
    <property type="evidence" value="ECO:0007669"/>
    <property type="project" value="UniProtKB-KW"/>
</dbReference>
<dbReference type="GO" id="GO:0005992">
    <property type="term" value="P:trehalose biosynthetic process"/>
    <property type="evidence" value="ECO:0007669"/>
    <property type="project" value="InterPro"/>
</dbReference>
<reference evidence="21 22" key="1">
    <citation type="submission" date="2017-03" db="EMBL/GenBank/DDBJ databases">
        <title>Genomes of endolithic fungi from Antarctica.</title>
        <authorList>
            <person name="Coleine C."/>
            <person name="Masonjones S."/>
            <person name="Stajich J.E."/>
        </authorList>
    </citation>
    <scope>NUCLEOTIDE SEQUENCE [LARGE SCALE GENOMIC DNA]</scope>
    <source>
        <strain evidence="21 22">CCFEE 5184</strain>
    </source>
</reference>
<keyword evidence="13" id="KW-0443">Lipid metabolism</keyword>
<evidence type="ECO:0000256" key="7">
    <source>
        <dbReference type="ARBA" id="ARBA00022553"/>
    </source>
</evidence>
<comment type="pathway">
    <text evidence="17">Isoprenoid biosynthesis; isopentenyl diphosphate biosynthesis via mevalonate pathway; isopentenyl diphosphate from (R)-mevalonate: step 1/3.</text>
</comment>
<evidence type="ECO:0000259" key="19">
    <source>
        <dbReference type="Pfam" id="PF00288"/>
    </source>
</evidence>
<evidence type="ECO:0000256" key="12">
    <source>
        <dbReference type="ARBA" id="ARBA00023011"/>
    </source>
</evidence>
<feature type="domain" description="GHMP kinase C-terminal" evidence="20">
    <location>
        <begin position="1292"/>
        <end position="1351"/>
    </location>
</feature>
<dbReference type="GO" id="GO:0005829">
    <property type="term" value="C:cytosol"/>
    <property type="evidence" value="ECO:0007669"/>
    <property type="project" value="TreeGrafter"/>
</dbReference>
<dbReference type="InterPro" id="IPR006205">
    <property type="entry name" value="Mev_gal_kin"/>
</dbReference>
<dbReference type="GO" id="GO:0004805">
    <property type="term" value="F:trehalose-phosphatase activity"/>
    <property type="evidence" value="ECO:0007669"/>
    <property type="project" value="TreeGrafter"/>
</dbReference>
<evidence type="ECO:0000256" key="3">
    <source>
        <dbReference type="ARBA" id="ARBA00006495"/>
    </source>
</evidence>
<evidence type="ECO:0000256" key="10">
    <source>
        <dbReference type="ARBA" id="ARBA00022777"/>
    </source>
</evidence>
<evidence type="ECO:0000256" key="6">
    <source>
        <dbReference type="ARBA" id="ARBA00022516"/>
    </source>
</evidence>
<feature type="domain" description="GHMP kinase N-terminal" evidence="19">
    <location>
        <begin position="1117"/>
        <end position="1203"/>
    </location>
</feature>
<comment type="caution">
    <text evidence="21">The sequence shown here is derived from an EMBL/GenBank/DDBJ whole genome shotgun (WGS) entry which is preliminary data.</text>
</comment>
<dbReference type="GO" id="GO:0019287">
    <property type="term" value="P:isopentenyl diphosphate biosynthetic process, mevalonate pathway"/>
    <property type="evidence" value="ECO:0007669"/>
    <property type="project" value="UniProtKB-UniPathway"/>
</dbReference>
<dbReference type="Gene3D" id="3.30.70.1020">
    <property type="entry name" value="Trehalose-6-phosphate phosphatase related protein, domain 2"/>
    <property type="match status" value="1"/>
</dbReference>
<dbReference type="NCBIfam" id="TIGR00549">
    <property type="entry name" value="mevalon_kin"/>
    <property type="match status" value="1"/>
</dbReference>
<dbReference type="InterPro" id="IPR006203">
    <property type="entry name" value="GHMP_knse_ATP-bd_CS"/>
</dbReference>
<feature type="compositionally biased region" description="Basic residues" evidence="18">
    <location>
        <begin position="915"/>
        <end position="925"/>
    </location>
</feature>
<keyword evidence="12" id="KW-0756">Sterol biosynthesis</keyword>
<keyword evidence="22" id="KW-1185">Reference proteome</keyword>
<dbReference type="OrthoDB" id="755951at2759"/>
<dbReference type="InterPro" id="IPR020568">
    <property type="entry name" value="Ribosomal_Su5_D2-typ_SF"/>
</dbReference>
<dbReference type="SUPFAM" id="SSF55060">
    <property type="entry name" value="GHMP Kinase, C-terminal domain"/>
    <property type="match status" value="1"/>
</dbReference>
<evidence type="ECO:0000256" key="2">
    <source>
        <dbReference type="ARBA" id="ARBA00005409"/>
    </source>
</evidence>
<evidence type="ECO:0000313" key="21">
    <source>
        <dbReference type="EMBL" id="TKA64229.1"/>
    </source>
</evidence>
<evidence type="ECO:0000313" key="22">
    <source>
        <dbReference type="Proteomes" id="UP000309340"/>
    </source>
</evidence>
<keyword evidence="7" id="KW-0597">Phosphoprotein</keyword>
<dbReference type="EC" id="2.7.1.36" evidence="4"/>
<comment type="subcellular location">
    <subcellularLocation>
        <location evidence="1">Cytoplasm</location>
    </subcellularLocation>
</comment>
<comment type="similarity">
    <text evidence="3">Belongs to the GHMP kinase family. Mevalonate kinase subfamily.</text>
</comment>
<dbReference type="Pfam" id="PF08544">
    <property type="entry name" value="GHMP_kinases_C"/>
    <property type="match status" value="1"/>
</dbReference>
<protein>
    <recommendedName>
        <fullName evidence="4">mevalonate kinase</fullName>
        <ecNumber evidence="4">2.7.1.36</ecNumber>
    </recommendedName>
</protein>
<dbReference type="InterPro" id="IPR014721">
    <property type="entry name" value="Ribsml_uS5_D2-typ_fold_subgr"/>
</dbReference>
<evidence type="ECO:0000256" key="18">
    <source>
        <dbReference type="SAM" id="MobiDB-lite"/>
    </source>
</evidence>
<proteinExistence type="inferred from homology"/>
<dbReference type="GO" id="GO:0005946">
    <property type="term" value="C:alpha,alpha-trehalose-phosphate synthase complex (UDP-forming)"/>
    <property type="evidence" value="ECO:0007669"/>
    <property type="project" value="TreeGrafter"/>
</dbReference>
<keyword evidence="5" id="KW-0963">Cytoplasm</keyword>
<evidence type="ECO:0000256" key="16">
    <source>
        <dbReference type="ARBA" id="ARBA00029310"/>
    </source>
</evidence>
<gene>
    <name evidence="21" type="ORF">B0A55_11545</name>
</gene>
<dbReference type="Pfam" id="PF00982">
    <property type="entry name" value="Glyco_transf_20"/>
    <property type="match status" value="1"/>
</dbReference>
<keyword evidence="9" id="KW-0547">Nucleotide-binding</keyword>
<dbReference type="InterPro" id="IPR001830">
    <property type="entry name" value="Glyco_trans_20"/>
</dbReference>
<dbReference type="InterPro" id="IPR023214">
    <property type="entry name" value="HAD_sf"/>
</dbReference>
<keyword evidence="14" id="KW-1207">Sterol metabolism</keyword>
<dbReference type="PROSITE" id="PS00627">
    <property type="entry name" value="GHMP_KINASES_ATP"/>
    <property type="match status" value="1"/>
</dbReference>
<feature type="region of interest" description="Disordered" evidence="18">
    <location>
        <begin position="136"/>
        <end position="169"/>
    </location>
</feature>
<evidence type="ECO:0000259" key="20">
    <source>
        <dbReference type="Pfam" id="PF08544"/>
    </source>
</evidence>
<evidence type="ECO:0000256" key="17">
    <source>
        <dbReference type="ARBA" id="ARBA00029438"/>
    </source>
</evidence>
<dbReference type="SUPFAM" id="SSF53756">
    <property type="entry name" value="UDP-Glycosyltransferase/glycogen phosphorylase"/>
    <property type="match status" value="1"/>
</dbReference>
<evidence type="ECO:0000256" key="1">
    <source>
        <dbReference type="ARBA" id="ARBA00004496"/>
    </source>
</evidence>
<accession>A0A4V5NDQ0</accession>